<organism evidence="1 2">
    <name type="scientific">Trichoderma asperellum (strain ATCC 204424 / CBS 433.97 / NBRC 101777)</name>
    <dbReference type="NCBI Taxonomy" id="1042311"/>
    <lineage>
        <taxon>Eukaryota</taxon>
        <taxon>Fungi</taxon>
        <taxon>Dikarya</taxon>
        <taxon>Ascomycota</taxon>
        <taxon>Pezizomycotina</taxon>
        <taxon>Sordariomycetes</taxon>
        <taxon>Hypocreomycetidae</taxon>
        <taxon>Hypocreales</taxon>
        <taxon>Hypocreaceae</taxon>
        <taxon>Trichoderma</taxon>
    </lineage>
</organism>
<protein>
    <submittedName>
        <fullName evidence="1">Uncharacterized protein</fullName>
    </submittedName>
</protein>
<dbReference type="EMBL" id="KZ679266">
    <property type="protein sequence ID" value="PTB38181.1"/>
    <property type="molecule type" value="Genomic_DNA"/>
</dbReference>
<proteinExistence type="predicted"/>
<reference evidence="1 2" key="1">
    <citation type="submission" date="2016-07" db="EMBL/GenBank/DDBJ databases">
        <title>Multiple horizontal gene transfer events from other fungi enriched the ability of initially mycotrophic Trichoderma (Ascomycota) to feed on dead plant biomass.</title>
        <authorList>
            <consortium name="DOE Joint Genome Institute"/>
            <person name="Aerts A."/>
            <person name="Atanasova L."/>
            <person name="Chenthamara K."/>
            <person name="Zhang J."/>
            <person name="Grujic M."/>
            <person name="Henrissat B."/>
            <person name="Kuo A."/>
            <person name="Salamov A."/>
            <person name="Lipzen A."/>
            <person name="Labutti K."/>
            <person name="Barry K."/>
            <person name="Miao Y."/>
            <person name="Rahimi M.J."/>
            <person name="Shen Q."/>
            <person name="Grigoriev I.V."/>
            <person name="Kubicek C.P."/>
            <person name="Druzhinina I.S."/>
        </authorList>
    </citation>
    <scope>NUCLEOTIDE SEQUENCE [LARGE SCALE GENOMIC DNA]</scope>
    <source>
        <strain evidence="1 2">CBS 433.97</strain>
    </source>
</reference>
<accession>A0A2T3Z034</accession>
<dbReference type="AlphaFoldDB" id="A0A2T3Z034"/>
<dbReference type="Proteomes" id="UP000240493">
    <property type="component" value="Unassembled WGS sequence"/>
</dbReference>
<evidence type="ECO:0000313" key="2">
    <source>
        <dbReference type="Proteomes" id="UP000240493"/>
    </source>
</evidence>
<keyword evidence="2" id="KW-1185">Reference proteome</keyword>
<sequence>MKDSCLFRFSGDVRISGRGARYYLAGPFPLHSSISISISSLLIALLCPGSLRWAETLIRALQSQLLSHPQHCSSSTYVYLRCPSVLLLPFSLQTPTA</sequence>
<name>A0A2T3Z034_TRIA4</name>
<gene>
    <name evidence="1" type="ORF">M441DRAFT_248098</name>
</gene>
<evidence type="ECO:0000313" key="1">
    <source>
        <dbReference type="EMBL" id="PTB38181.1"/>
    </source>
</evidence>